<evidence type="ECO:0000256" key="9">
    <source>
        <dbReference type="ARBA" id="ARBA00023315"/>
    </source>
</evidence>
<sequence length="466" mass="51467">MTTTTRQATRRMSLLDTAFVNVETRDTPMHIGGLQIFSLPPNAPPDFVKNIVRRFRNTAKVGRPFNMKLEKTLWARIAPSMIVVDDDRIDLSYHVRHSALPDPGGERELGELVSHLHSQLLDRSRPLWTCHVIEGLQNNRFAIYSKMHHALADGISAMRLSARALSTEPDGEWFPAWEHREPTHKRKRTHDQARTVAAKLTAREWPQIMKQAFQPMFKREPGSESVLRPFEAPPSILNGEVTCARRVATQQLDMERMKRVAKAAGGSLNDVFLAVCSSALRRHLQSQNALPDRSLIAGVPVSLREAGDDSMSNAIGFLWAALGTELSDPKERFAAIRASMEVSKNHLKSLPQQARIAFTLLTSMPTALVLMSGLGAKVRPPMNLTISNVPGPEHILYLNGAKLEATFPISIPVQGQALNITCVSYAGQLNVGFTGSRDSLPGLQKMAVYAGEALTELETVFGVIPA</sequence>
<evidence type="ECO:0000256" key="3">
    <source>
        <dbReference type="ARBA" id="ARBA00009587"/>
    </source>
</evidence>
<keyword evidence="14" id="KW-1185">Reference proteome</keyword>
<dbReference type="InterPro" id="IPR004255">
    <property type="entry name" value="O-acyltransferase_WSD1_N"/>
</dbReference>
<dbReference type="GO" id="GO:0004144">
    <property type="term" value="F:diacylglycerol O-acyltransferase activity"/>
    <property type="evidence" value="ECO:0007669"/>
    <property type="project" value="UniProtKB-EC"/>
</dbReference>
<dbReference type="Pfam" id="PF03007">
    <property type="entry name" value="WS_DGAT_cat"/>
    <property type="match status" value="1"/>
</dbReference>
<dbReference type="SUPFAM" id="SSF52777">
    <property type="entry name" value="CoA-dependent acyltransferases"/>
    <property type="match status" value="2"/>
</dbReference>
<evidence type="ECO:0000256" key="2">
    <source>
        <dbReference type="ARBA" id="ARBA00005189"/>
    </source>
</evidence>
<dbReference type="PANTHER" id="PTHR31650:SF1">
    <property type="entry name" value="WAX ESTER SYNTHASE_DIACYLGLYCEROL ACYLTRANSFERASE 4-RELATED"/>
    <property type="match status" value="1"/>
</dbReference>
<dbReference type="UniPathway" id="UPA00282"/>
<keyword evidence="9 13" id="KW-0012">Acyltransferase</keyword>
<dbReference type="GO" id="GO:0051701">
    <property type="term" value="P:biological process involved in interaction with host"/>
    <property type="evidence" value="ECO:0007669"/>
    <property type="project" value="TreeGrafter"/>
</dbReference>
<dbReference type="Proteomes" id="UP000253940">
    <property type="component" value="Chromosome"/>
</dbReference>
<dbReference type="InterPro" id="IPR045034">
    <property type="entry name" value="O-acyltransferase_WSD1-like"/>
</dbReference>
<dbReference type="InterPro" id="IPR023213">
    <property type="entry name" value="CAT-like_dom_sf"/>
</dbReference>
<dbReference type="GO" id="GO:0001666">
    <property type="term" value="P:response to hypoxia"/>
    <property type="evidence" value="ECO:0007669"/>
    <property type="project" value="TreeGrafter"/>
</dbReference>
<dbReference type="GO" id="GO:0071731">
    <property type="term" value="P:response to nitric oxide"/>
    <property type="evidence" value="ECO:0007669"/>
    <property type="project" value="TreeGrafter"/>
</dbReference>
<dbReference type="OrthoDB" id="9810950at2"/>
<dbReference type="EC" id="2.3.1.20" evidence="4"/>
<dbReference type="InterPro" id="IPR014292">
    <property type="entry name" value="Acyl_transf_WS/DGAT"/>
</dbReference>
<evidence type="ECO:0000313" key="13">
    <source>
        <dbReference type="EMBL" id="AXI04116.1"/>
    </source>
</evidence>
<keyword evidence="7" id="KW-0319">Glycerol metabolism</keyword>
<evidence type="ECO:0000256" key="5">
    <source>
        <dbReference type="ARBA" id="ARBA00022516"/>
    </source>
</evidence>
<evidence type="ECO:0000259" key="11">
    <source>
        <dbReference type="Pfam" id="PF03007"/>
    </source>
</evidence>
<evidence type="ECO:0000256" key="10">
    <source>
        <dbReference type="ARBA" id="ARBA00048109"/>
    </source>
</evidence>
<dbReference type="RefSeq" id="WP_114900224.1">
    <property type="nucleotide sequence ID" value="NZ_CP031222.1"/>
</dbReference>
<feature type="domain" description="O-acyltransferase WSD1 C-terminal" evidence="12">
    <location>
        <begin position="312"/>
        <end position="457"/>
    </location>
</feature>
<comment type="pathway">
    <text evidence="1">Glycerolipid metabolism; triacylglycerol biosynthesis.</text>
</comment>
<dbReference type="KEGG" id="mbah:HYN46_15485"/>
<evidence type="ECO:0000259" key="12">
    <source>
        <dbReference type="Pfam" id="PF06974"/>
    </source>
</evidence>
<evidence type="ECO:0000256" key="8">
    <source>
        <dbReference type="ARBA" id="ARBA00023098"/>
    </source>
</evidence>
<name>A0A345PA07_9GAMM</name>
<dbReference type="EMBL" id="CP031222">
    <property type="protein sequence ID" value="AXI04116.1"/>
    <property type="molecule type" value="Genomic_DNA"/>
</dbReference>
<keyword evidence="8" id="KW-0443">Lipid metabolism</keyword>
<proteinExistence type="inferred from homology"/>
<dbReference type="Gene3D" id="3.30.559.10">
    <property type="entry name" value="Chloramphenicol acetyltransferase-like domain"/>
    <property type="match status" value="1"/>
</dbReference>
<dbReference type="NCBIfam" id="TIGR02946">
    <property type="entry name" value="acyl_WS_DGAT"/>
    <property type="match status" value="1"/>
</dbReference>
<dbReference type="GO" id="GO:0019432">
    <property type="term" value="P:triglyceride biosynthetic process"/>
    <property type="evidence" value="ECO:0007669"/>
    <property type="project" value="UniProtKB-UniPathway"/>
</dbReference>
<evidence type="ECO:0000256" key="4">
    <source>
        <dbReference type="ARBA" id="ARBA00013244"/>
    </source>
</evidence>
<accession>A0A345PA07</accession>
<keyword evidence="5" id="KW-0444">Lipid biosynthesis</keyword>
<dbReference type="InterPro" id="IPR009721">
    <property type="entry name" value="O-acyltransferase_WSD1_C"/>
</dbReference>
<dbReference type="PANTHER" id="PTHR31650">
    <property type="entry name" value="O-ACYLTRANSFERASE (WSD1-LIKE) FAMILY PROTEIN"/>
    <property type="match status" value="1"/>
</dbReference>
<dbReference type="AlphaFoldDB" id="A0A345PA07"/>
<feature type="domain" description="O-acyltransferase WSD1-like N-terminal" evidence="11">
    <location>
        <begin position="12"/>
        <end position="272"/>
    </location>
</feature>
<organism evidence="13 14">
    <name type="scientific">Aquirhabdus parva</name>
    <dbReference type="NCBI Taxonomy" id="2283318"/>
    <lineage>
        <taxon>Bacteria</taxon>
        <taxon>Pseudomonadati</taxon>
        <taxon>Pseudomonadota</taxon>
        <taxon>Gammaproteobacteria</taxon>
        <taxon>Moraxellales</taxon>
        <taxon>Moraxellaceae</taxon>
        <taxon>Aquirhabdus</taxon>
    </lineage>
</organism>
<evidence type="ECO:0000256" key="7">
    <source>
        <dbReference type="ARBA" id="ARBA00022798"/>
    </source>
</evidence>
<evidence type="ECO:0000313" key="14">
    <source>
        <dbReference type="Proteomes" id="UP000253940"/>
    </source>
</evidence>
<protein>
    <recommendedName>
        <fullName evidence="4">diacylglycerol O-acyltransferase</fullName>
        <ecNumber evidence="4">2.3.1.20</ecNumber>
    </recommendedName>
</protein>
<evidence type="ECO:0000256" key="1">
    <source>
        <dbReference type="ARBA" id="ARBA00004771"/>
    </source>
</evidence>
<dbReference type="Gene3D" id="3.30.559.30">
    <property type="entry name" value="Nonribosomal peptide synthetase, condensation domain"/>
    <property type="match status" value="1"/>
</dbReference>
<gene>
    <name evidence="13" type="ORF">HYN46_15485</name>
</gene>
<dbReference type="Pfam" id="PF06974">
    <property type="entry name" value="WS_DGAT_C"/>
    <property type="match status" value="1"/>
</dbReference>
<comment type="pathway">
    <text evidence="2">Lipid metabolism.</text>
</comment>
<comment type="similarity">
    <text evidence="3">Belongs to the long-chain O-acyltransferase family.</text>
</comment>
<evidence type="ECO:0000256" key="6">
    <source>
        <dbReference type="ARBA" id="ARBA00022679"/>
    </source>
</evidence>
<dbReference type="GO" id="GO:0005886">
    <property type="term" value="C:plasma membrane"/>
    <property type="evidence" value="ECO:0007669"/>
    <property type="project" value="TreeGrafter"/>
</dbReference>
<dbReference type="GO" id="GO:0006071">
    <property type="term" value="P:glycerol metabolic process"/>
    <property type="evidence" value="ECO:0007669"/>
    <property type="project" value="UniProtKB-KW"/>
</dbReference>
<keyword evidence="6 13" id="KW-0808">Transferase</keyword>
<comment type="catalytic activity">
    <reaction evidence="10">
        <text>an acyl-CoA + a 1,2-diacyl-sn-glycerol = a triacyl-sn-glycerol + CoA</text>
        <dbReference type="Rhea" id="RHEA:10868"/>
        <dbReference type="ChEBI" id="CHEBI:17815"/>
        <dbReference type="ChEBI" id="CHEBI:57287"/>
        <dbReference type="ChEBI" id="CHEBI:58342"/>
        <dbReference type="ChEBI" id="CHEBI:64615"/>
        <dbReference type="EC" id="2.3.1.20"/>
    </reaction>
</comment>
<reference evidence="13 14" key="1">
    <citation type="submission" date="2018-07" db="EMBL/GenBank/DDBJ databases">
        <title>Genome sequencing of Moraxellaceae gen. HYN0046.</title>
        <authorList>
            <person name="Kim M."/>
            <person name="Yi H."/>
        </authorList>
    </citation>
    <scope>NUCLEOTIDE SEQUENCE [LARGE SCALE GENOMIC DNA]</scope>
    <source>
        <strain evidence="13 14">HYN0046</strain>
    </source>
</reference>